<dbReference type="RefSeq" id="WP_187638342.1">
    <property type="nucleotide sequence ID" value="NZ_VZQQ01000054.1"/>
</dbReference>
<evidence type="ECO:0000313" key="3">
    <source>
        <dbReference type="Proteomes" id="UP000736373"/>
    </source>
</evidence>
<keyword evidence="1" id="KW-1133">Transmembrane helix</keyword>
<keyword evidence="1" id="KW-0812">Transmembrane</keyword>
<feature type="transmembrane region" description="Helical" evidence="1">
    <location>
        <begin position="12"/>
        <end position="34"/>
    </location>
</feature>
<reference evidence="2 3" key="1">
    <citation type="submission" date="2019-09" db="EMBL/GenBank/DDBJ databases">
        <title>Paraburkholderia podalyriae sp. nov., A South African Podalyria-associated rhizobium.</title>
        <authorList>
            <person name="Mavima L."/>
            <person name="Beukes C.W."/>
            <person name="Palmer M."/>
            <person name="De Meyer S.E."/>
            <person name="James E.K."/>
            <person name="Maluk M."/>
            <person name="Avontuur J.R."/>
            <person name="Chan W.Y."/>
            <person name="Venter S.N."/>
            <person name="Steenkamp E.T."/>
        </authorList>
    </citation>
    <scope>NUCLEOTIDE SEQUENCE [LARGE SCALE GENOMIC DNA]</scope>
    <source>
        <strain evidence="2 3">WC7.3b</strain>
    </source>
</reference>
<gene>
    <name evidence="2" type="ORF">F6X42_34220</name>
</gene>
<organism evidence="2 3">
    <name type="scientific">Paraburkholderia podalyriae</name>
    <dbReference type="NCBI Taxonomy" id="1938811"/>
    <lineage>
        <taxon>Bacteria</taxon>
        <taxon>Pseudomonadati</taxon>
        <taxon>Pseudomonadota</taxon>
        <taxon>Betaproteobacteria</taxon>
        <taxon>Burkholderiales</taxon>
        <taxon>Burkholderiaceae</taxon>
        <taxon>Paraburkholderia</taxon>
    </lineage>
</organism>
<dbReference type="EMBL" id="VZQQ01000054">
    <property type="protein sequence ID" value="MBC8751413.1"/>
    <property type="molecule type" value="Genomic_DNA"/>
</dbReference>
<evidence type="ECO:0000313" key="2">
    <source>
        <dbReference type="EMBL" id="MBC8751413.1"/>
    </source>
</evidence>
<name>A0ABR7PYT4_9BURK</name>
<dbReference type="Proteomes" id="UP000736373">
    <property type="component" value="Unassembled WGS sequence"/>
</dbReference>
<proteinExistence type="predicted"/>
<comment type="caution">
    <text evidence="2">The sequence shown here is derived from an EMBL/GenBank/DDBJ whole genome shotgun (WGS) entry which is preliminary data.</text>
</comment>
<feature type="transmembrane region" description="Helical" evidence="1">
    <location>
        <begin position="40"/>
        <end position="65"/>
    </location>
</feature>
<protein>
    <submittedName>
        <fullName evidence="2">Uncharacterized protein</fullName>
    </submittedName>
</protein>
<keyword evidence="3" id="KW-1185">Reference proteome</keyword>
<evidence type="ECO:0000256" key="1">
    <source>
        <dbReference type="SAM" id="Phobius"/>
    </source>
</evidence>
<keyword evidence="1" id="KW-0472">Membrane</keyword>
<accession>A0ABR7PYT4</accession>
<sequence length="113" mass="11488">MADEEATAASVLGALFADAFLLTAGTAFFAIAFFADAFAFTTFLAAVFLAAGFFVGVALVAVTFLTTAFLTTAFLAEGFVPFEAPTSAAAPPPSIRNLLRSFAPASHAGAGPR</sequence>